<dbReference type="SMART" id="SM00028">
    <property type="entry name" value="TPR"/>
    <property type="match status" value="2"/>
</dbReference>
<dbReference type="InterPro" id="IPR019734">
    <property type="entry name" value="TPR_rpt"/>
</dbReference>
<dbReference type="Proteomes" id="UP001586593">
    <property type="component" value="Unassembled WGS sequence"/>
</dbReference>
<gene>
    <name evidence="2" type="ORF">VTK73DRAFT_7484</name>
</gene>
<proteinExistence type="predicted"/>
<dbReference type="SUPFAM" id="SSF81901">
    <property type="entry name" value="HCP-like"/>
    <property type="match status" value="1"/>
</dbReference>
<organism evidence="2 3">
    <name type="scientific">Phialemonium thermophilum</name>
    <dbReference type="NCBI Taxonomy" id="223376"/>
    <lineage>
        <taxon>Eukaryota</taxon>
        <taxon>Fungi</taxon>
        <taxon>Dikarya</taxon>
        <taxon>Ascomycota</taxon>
        <taxon>Pezizomycotina</taxon>
        <taxon>Sordariomycetes</taxon>
        <taxon>Sordariomycetidae</taxon>
        <taxon>Cephalothecales</taxon>
        <taxon>Cephalothecaceae</taxon>
        <taxon>Phialemonium</taxon>
    </lineage>
</organism>
<feature type="compositionally biased region" description="Low complexity" evidence="1">
    <location>
        <begin position="249"/>
        <end position="261"/>
    </location>
</feature>
<evidence type="ECO:0000313" key="3">
    <source>
        <dbReference type="Proteomes" id="UP001586593"/>
    </source>
</evidence>
<comment type="caution">
    <text evidence="2">The sequence shown here is derived from an EMBL/GenBank/DDBJ whole genome shotgun (WGS) entry which is preliminary data.</text>
</comment>
<evidence type="ECO:0000313" key="2">
    <source>
        <dbReference type="EMBL" id="KAL1878831.1"/>
    </source>
</evidence>
<dbReference type="Gene3D" id="1.25.40.10">
    <property type="entry name" value="Tetratricopeptide repeat domain"/>
    <property type="match status" value="1"/>
</dbReference>
<accession>A0ABR3XSW0</accession>
<feature type="region of interest" description="Disordered" evidence="1">
    <location>
        <begin position="246"/>
        <end position="266"/>
    </location>
</feature>
<protein>
    <submittedName>
        <fullName evidence="2">Uncharacterized protein</fullName>
    </submittedName>
</protein>
<sequence>MCNPPFVPGRLRLIRRRIMIDAVVARSVRTEQRCFYRNCHHPSRLTGRSLICNEGSRFRMRIRLEPFAARGFKNGNPQSTGDTEVPPLDFWVPLQDLEVPPPEQCDKVYRIYCELATAATAAHSSWMNRLHKDYDIEASTLYMIGRYLISRYPLPQWKVGMSMLFTASELGHQPSILSVVRLVDRGLGHDSFLGSNIYRSCLRRFQAIVAREQDPDALTLQGLLLRRKGDLLKALQYFDLALKKGSPLASSQSSSGTQATTSRRDENVPRPYRWTWEASCHIGRGEILLKQGRREDSEAAFRIAALELDNPVGYLKLALLLPDDSPEKLRYLETAAVSGRKEAFRELGEMELRRARDPTQNGRQAEKHAMWASEWFRLADDSERAAQARWAHASS</sequence>
<dbReference type="EMBL" id="JAZHXJ010000048">
    <property type="protein sequence ID" value="KAL1878831.1"/>
    <property type="molecule type" value="Genomic_DNA"/>
</dbReference>
<evidence type="ECO:0000256" key="1">
    <source>
        <dbReference type="SAM" id="MobiDB-lite"/>
    </source>
</evidence>
<name>A0ABR3XSW0_9PEZI</name>
<dbReference type="InterPro" id="IPR011990">
    <property type="entry name" value="TPR-like_helical_dom_sf"/>
</dbReference>
<reference evidence="2 3" key="1">
    <citation type="journal article" date="2024" name="Commun. Biol.">
        <title>Comparative genomic analysis of thermophilic fungi reveals convergent evolutionary adaptations and gene losses.</title>
        <authorList>
            <person name="Steindorff A.S."/>
            <person name="Aguilar-Pontes M.V."/>
            <person name="Robinson A.J."/>
            <person name="Andreopoulos B."/>
            <person name="LaButti K."/>
            <person name="Kuo A."/>
            <person name="Mondo S."/>
            <person name="Riley R."/>
            <person name="Otillar R."/>
            <person name="Haridas S."/>
            <person name="Lipzen A."/>
            <person name="Grimwood J."/>
            <person name="Schmutz J."/>
            <person name="Clum A."/>
            <person name="Reid I.D."/>
            <person name="Moisan M.C."/>
            <person name="Butler G."/>
            <person name="Nguyen T.T.M."/>
            <person name="Dewar K."/>
            <person name="Conant G."/>
            <person name="Drula E."/>
            <person name="Henrissat B."/>
            <person name="Hansel C."/>
            <person name="Singer S."/>
            <person name="Hutchinson M.I."/>
            <person name="de Vries R.P."/>
            <person name="Natvig D.O."/>
            <person name="Powell A.J."/>
            <person name="Tsang A."/>
            <person name="Grigoriev I.V."/>
        </authorList>
    </citation>
    <scope>NUCLEOTIDE SEQUENCE [LARGE SCALE GENOMIC DNA]</scope>
    <source>
        <strain evidence="2 3">ATCC 24622</strain>
    </source>
</reference>
<keyword evidence="3" id="KW-1185">Reference proteome</keyword>